<sequence length="70" mass="7630">MLGRSSLTVTISGISSSSLESRIALDEIVSRKELSRIHASSVCSVLCRMGEGKQPKIGSEMVDSRRLVFF</sequence>
<protein>
    <submittedName>
        <fullName evidence="1">Uncharacterized protein</fullName>
    </submittedName>
</protein>
<dbReference type="EMBL" id="KK198762">
    <property type="protein sequence ID" value="KCW52115.1"/>
    <property type="molecule type" value="Genomic_DNA"/>
</dbReference>
<accession>A0A059AFE3</accession>
<proteinExistence type="predicted"/>
<reference evidence="1" key="1">
    <citation type="submission" date="2013-07" db="EMBL/GenBank/DDBJ databases">
        <title>The genome of Eucalyptus grandis.</title>
        <authorList>
            <person name="Schmutz J."/>
            <person name="Hayes R."/>
            <person name="Myburg A."/>
            <person name="Tuskan G."/>
            <person name="Grattapaglia D."/>
            <person name="Rokhsar D.S."/>
        </authorList>
    </citation>
    <scope>NUCLEOTIDE SEQUENCE</scope>
    <source>
        <tissue evidence="1">Leaf extractions</tissue>
    </source>
</reference>
<dbReference type="AlphaFoldDB" id="A0A059AFE3"/>
<organism evidence="1">
    <name type="scientific">Eucalyptus grandis</name>
    <name type="common">Flooded gum</name>
    <dbReference type="NCBI Taxonomy" id="71139"/>
    <lineage>
        <taxon>Eukaryota</taxon>
        <taxon>Viridiplantae</taxon>
        <taxon>Streptophyta</taxon>
        <taxon>Embryophyta</taxon>
        <taxon>Tracheophyta</taxon>
        <taxon>Spermatophyta</taxon>
        <taxon>Magnoliopsida</taxon>
        <taxon>eudicotyledons</taxon>
        <taxon>Gunneridae</taxon>
        <taxon>Pentapetalae</taxon>
        <taxon>rosids</taxon>
        <taxon>malvids</taxon>
        <taxon>Myrtales</taxon>
        <taxon>Myrtaceae</taxon>
        <taxon>Myrtoideae</taxon>
        <taxon>Eucalypteae</taxon>
        <taxon>Eucalyptus</taxon>
    </lineage>
</organism>
<dbReference type="Gramene" id="KCW52115">
    <property type="protein sequence ID" value="KCW52115"/>
    <property type="gene ID" value="EUGRSUZ_J01550"/>
</dbReference>
<dbReference type="InParanoid" id="A0A059AFE3"/>
<evidence type="ECO:0000313" key="1">
    <source>
        <dbReference type="EMBL" id="KCW52115.1"/>
    </source>
</evidence>
<gene>
    <name evidence="1" type="ORF">EUGRSUZ_J01550</name>
</gene>
<name>A0A059AFE3_EUCGR</name>